<dbReference type="CDD" id="cd01992">
    <property type="entry name" value="TilS_N"/>
    <property type="match status" value="1"/>
</dbReference>
<organism evidence="10 11">
    <name type="scientific">Buchnera aphidicola subsp. Rhopalosiphum padi</name>
    <dbReference type="NCBI Taxonomy" id="98793"/>
    <lineage>
        <taxon>Bacteria</taxon>
        <taxon>Pseudomonadati</taxon>
        <taxon>Pseudomonadota</taxon>
        <taxon>Gammaproteobacteria</taxon>
        <taxon>Enterobacterales</taxon>
        <taxon>Erwiniaceae</taxon>
        <taxon>Buchnera</taxon>
    </lineage>
</organism>
<evidence type="ECO:0000256" key="1">
    <source>
        <dbReference type="ARBA" id="ARBA00004496"/>
    </source>
</evidence>
<dbReference type="GO" id="GO:0005737">
    <property type="term" value="C:cytoplasm"/>
    <property type="evidence" value="ECO:0007669"/>
    <property type="project" value="UniProtKB-SubCell"/>
</dbReference>
<dbReference type="PANTHER" id="PTHR43033">
    <property type="entry name" value="TRNA(ILE)-LYSIDINE SYNTHASE-RELATED"/>
    <property type="match status" value="1"/>
</dbReference>
<comment type="function">
    <text evidence="8">Ligates lysine onto the cytidine present at position 34 of the AUA codon-specific tRNA(Ile) that contains the anticodon CAU, in an ATP-dependent manner. Cytidine is converted to lysidine, thus changing the amino acid specificity of the tRNA from methionine to isoleucine.</text>
</comment>
<name>A0A4D6YGC2_BUCRP</name>
<proteinExistence type="inferred from homology"/>
<keyword evidence="6 8" id="KW-0067">ATP-binding</keyword>
<dbReference type="Pfam" id="PF01171">
    <property type="entry name" value="ATP_bind_3"/>
    <property type="match status" value="1"/>
</dbReference>
<dbReference type="InterPro" id="IPR012094">
    <property type="entry name" value="tRNA_Ile_lys_synt"/>
</dbReference>
<dbReference type="SUPFAM" id="SSF56037">
    <property type="entry name" value="PheT/TilS domain"/>
    <property type="match status" value="1"/>
</dbReference>
<dbReference type="GO" id="GO:0005524">
    <property type="term" value="F:ATP binding"/>
    <property type="evidence" value="ECO:0007669"/>
    <property type="project" value="UniProtKB-UniRule"/>
</dbReference>
<dbReference type="Pfam" id="PF09179">
    <property type="entry name" value="TilS"/>
    <property type="match status" value="1"/>
</dbReference>
<dbReference type="AlphaFoldDB" id="A0A4D6YGC2"/>
<comment type="domain">
    <text evidence="8">The N-terminal region contains the highly conserved SGGXDS motif, predicted to be a P-loop motif involved in ATP binding.</text>
</comment>
<evidence type="ECO:0000256" key="2">
    <source>
        <dbReference type="ARBA" id="ARBA00022490"/>
    </source>
</evidence>
<comment type="similarity">
    <text evidence="8">Belongs to the tRNA(Ile)-lysidine synthase family.</text>
</comment>
<keyword evidence="5 8" id="KW-0547">Nucleotide-binding</keyword>
<dbReference type="InterPro" id="IPR012796">
    <property type="entry name" value="Lysidine-tRNA-synth_C"/>
</dbReference>
<dbReference type="GO" id="GO:0006400">
    <property type="term" value="P:tRNA modification"/>
    <property type="evidence" value="ECO:0007669"/>
    <property type="project" value="UniProtKB-UniRule"/>
</dbReference>
<comment type="subcellular location">
    <subcellularLocation>
        <location evidence="1 8">Cytoplasm</location>
    </subcellularLocation>
</comment>
<comment type="catalytic activity">
    <reaction evidence="7 8">
        <text>cytidine(34) in tRNA(Ile2) + L-lysine + ATP = lysidine(34) in tRNA(Ile2) + AMP + diphosphate + H(+)</text>
        <dbReference type="Rhea" id="RHEA:43744"/>
        <dbReference type="Rhea" id="RHEA-COMP:10625"/>
        <dbReference type="Rhea" id="RHEA-COMP:10670"/>
        <dbReference type="ChEBI" id="CHEBI:15378"/>
        <dbReference type="ChEBI" id="CHEBI:30616"/>
        <dbReference type="ChEBI" id="CHEBI:32551"/>
        <dbReference type="ChEBI" id="CHEBI:33019"/>
        <dbReference type="ChEBI" id="CHEBI:82748"/>
        <dbReference type="ChEBI" id="CHEBI:83665"/>
        <dbReference type="ChEBI" id="CHEBI:456215"/>
        <dbReference type="EC" id="6.3.4.19"/>
    </reaction>
</comment>
<evidence type="ECO:0000256" key="8">
    <source>
        <dbReference type="HAMAP-Rule" id="MF_01161"/>
    </source>
</evidence>
<evidence type="ECO:0000256" key="7">
    <source>
        <dbReference type="ARBA" id="ARBA00048539"/>
    </source>
</evidence>
<reference evidence="10 11" key="2">
    <citation type="submission" date="2019-05" db="EMBL/GenBank/DDBJ databases">
        <title>Genome evolution of the obligate endosymbiont Buchnera aphidicola.</title>
        <authorList>
            <person name="Moran N.A."/>
        </authorList>
    </citation>
    <scope>NUCLEOTIDE SEQUENCE [LARGE SCALE GENOMIC DNA]</scope>
    <source>
        <strain evidence="10 11">Rpa</strain>
    </source>
</reference>
<dbReference type="Pfam" id="PF11734">
    <property type="entry name" value="TilS_C"/>
    <property type="match status" value="1"/>
</dbReference>
<keyword evidence="2 8" id="KW-0963">Cytoplasm</keyword>
<protein>
    <recommendedName>
        <fullName evidence="8">tRNA(Ile)-lysidine synthase</fullName>
        <ecNumber evidence="8">6.3.4.19</ecNumber>
    </recommendedName>
    <alternativeName>
        <fullName evidence="8">tRNA(Ile)-2-lysyl-cytidine synthase</fullName>
    </alternativeName>
    <alternativeName>
        <fullName evidence="8">tRNA(Ile)-lysidine synthetase</fullName>
    </alternativeName>
</protein>
<dbReference type="GO" id="GO:0032267">
    <property type="term" value="F:tRNA(Ile)-lysidine synthase activity"/>
    <property type="evidence" value="ECO:0007669"/>
    <property type="project" value="UniProtKB-EC"/>
</dbReference>
<dbReference type="Gene3D" id="1.20.59.20">
    <property type="match status" value="1"/>
</dbReference>
<dbReference type="NCBIfam" id="TIGR02432">
    <property type="entry name" value="lysidine_TilS_N"/>
    <property type="match status" value="1"/>
</dbReference>
<evidence type="ECO:0000313" key="11">
    <source>
        <dbReference type="Proteomes" id="UP000298688"/>
    </source>
</evidence>
<dbReference type="SUPFAM" id="SSF52402">
    <property type="entry name" value="Adenine nucleotide alpha hydrolases-like"/>
    <property type="match status" value="1"/>
</dbReference>
<dbReference type="InterPro" id="IPR012795">
    <property type="entry name" value="tRNA_Ile_lys_synt_N"/>
</dbReference>
<dbReference type="OrthoDB" id="9807403at2"/>
<evidence type="ECO:0000259" key="9">
    <source>
        <dbReference type="SMART" id="SM00977"/>
    </source>
</evidence>
<dbReference type="EC" id="6.3.4.19" evidence="8"/>
<dbReference type="Proteomes" id="UP000298688">
    <property type="component" value="Chromosome"/>
</dbReference>
<feature type="domain" description="Lysidine-tRNA(Ile) synthetase C-terminal" evidence="9">
    <location>
        <begin position="355"/>
        <end position="426"/>
    </location>
</feature>
<gene>
    <name evidence="8 10" type="primary">tilS</name>
    <name evidence="10" type="ORF">D9V76_00575</name>
</gene>
<dbReference type="SUPFAM" id="SSF82829">
    <property type="entry name" value="MesJ substrate recognition domain-like"/>
    <property type="match status" value="1"/>
</dbReference>
<reference evidence="10 11" key="1">
    <citation type="submission" date="2018-12" db="EMBL/GenBank/DDBJ databases">
        <authorList>
            <person name="Chong R.A."/>
        </authorList>
    </citation>
    <scope>NUCLEOTIDE SEQUENCE [LARGE SCALE GENOMIC DNA]</scope>
    <source>
        <strain evidence="10 11">Rpa</strain>
    </source>
</reference>
<dbReference type="Gene3D" id="3.40.50.620">
    <property type="entry name" value="HUPs"/>
    <property type="match status" value="1"/>
</dbReference>
<dbReference type="RefSeq" id="WP_158336910.1">
    <property type="nucleotide sequence ID" value="NZ_CP034858.1"/>
</dbReference>
<dbReference type="InterPro" id="IPR015262">
    <property type="entry name" value="tRNA_Ile_lys_synt_subst-bd"/>
</dbReference>
<dbReference type="HAMAP" id="MF_01161">
    <property type="entry name" value="tRNA_Ile_lys_synt"/>
    <property type="match status" value="1"/>
</dbReference>
<sequence length="445" mass="53468">MIKKIITQYKKKSFLIAYSGGIDSTVLLHKMLKIREKNPQIKIRAIHINHNIHSSSKKWEKHCIQICQKYKIPLITKGINIPLEKNIEERLRIKRYNTIYNYLLYDEILLTGHHLNDQCETLILSLKRGSGPTGLSGISPDNFLGNKRIARPLLKKSKKEVEQWAYENNLKWIEDFSNFNINYDRNFIRHKLIPILEQRWPFFLKNCFRTAIICREETKLKNILLKEKIKDFINFDESLNIKNFKNIKKEISKELIRYWISLKNIKMPSYKTIECIYNEIICSKKDANPKIIIQKNEIRRYKKSLYFIKIQKTISNTFLFWHDTNKKLFLPKNSGYLIKNNKGFKIPAPKKNELINIRFQFEGKILILGREKRRKIKKIWQEYSIPPWLRNQIPLLFYNNRFISAIGVFAIREENFNKEKKIKKHWKISWMNSIQSNSKNFFSFY</sequence>
<feature type="binding site" evidence="8">
    <location>
        <begin position="19"/>
        <end position="24"/>
    </location>
    <ligand>
        <name>ATP</name>
        <dbReference type="ChEBI" id="CHEBI:30616"/>
    </ligand>
</feature>
<keyword evidence="4 8" id="KW-0819">tRNA processing</keyword>
<evidence type="ECO:0000256" key="4">
    <source>
        <dbReference type="ARBA" id="ARBA00022694"/>
    </source>
</evidence>
<keyword evidence="3 8" id="KW-0436">Ligase</keyword>
<accession>A0A4D6YGC2</accession>
<evidence type="ECO:0000256" key="3">
    <source>
        <dbReference type="ARBA" id="ARBA00022598"/>
    </source>
</evidence>
<dbReference type="PANTHER" id="PTHR43033:SF1">
    <property type="entry name" value="TRNA(ILE)-LYSIDINE SYNTHASE-RELATED"/>
    <property type="match status" value="1"/>
</dbReference>
<evidence type="ECO:0000256" key="6">
    <source>
        <dbReference type="ARBA" id="ARBA00022840"/>
    </source>
</evidence>
<dbReference type="InterPro" id="IPR014729">
    <property type="entry name" value="Rossmann-like_a/b/a_fold"/>
</dbReference>
<evidence type="ECO:0000256" key="5">
    <source>
        <dbReference type="ARBA" id="ARBA00022741"/>
    </source>
</evidence>
<evidence type="ECO:0000313" key="10">
    <source>
        <dbReference type="EMBL" id="QCI24768.1"/>
    </source>
</evidence>
<dbReference type="NCBIfam" id="TIGR02433">
    <property type="entry name" value="lysidine_TilS_C"/>
    <property type="match status" value="1"/>
</dbReference>
<dbReference type="EMBL" id="CP034858">
    <property type="protein sequence ID" value="QCI24768.1"/>
    <property type="molecule type" value="Genomic_DNA"/>
</dbReference>
<dbReference type="SMART" id="SM00977">
    <property type="entry name" value="TilS_C"/>
    <property type="match status" value="1"/>
</dbReference>
<dbReference type="InterPro" id="IPR011063">
    <property type="entry name" value="TilS/TtcA_N"/>
</dbReference>